<dbReference type="Pfam" id="PF01050">
    <property type="entry name" value="MannoseP_isomer"/>
    <property type="match status" value="1"/>
</dbReference>
<dbReference type="InterPro" id="IPR001538">
    <property type="entry name" value="Man6P_isomerase-2_C"/>
</dbReference>
<name>A0A1F2WRV3_9ACTN</name>
<organism evidence="2 3">
    <name type="scientific">Candidatus Solincola sediminis</name>
    <dbReference type="NCBI Taxonomy" id="1797199"/>
    <lineage>
        <taxon>Bacteria</taxon>
        <taxon>Bacillati</taxon>
        <taxon>Actinomycetota</taxon>
        <taxon>Candidatus Geothermincolia</taxon>
        <taxon>Candidatus Geothermincolales</taxon>
        <taxon>Candidatus Geothermincolaceae</taxon>
        <taxon>Candidatus Solincola</taxon>
    </lineage>
</organism>
<proteinExistence type="predicted"/>
<dbReference type="GO" id="GO:0005976">
    <property type="term" value="P:polysaccharide metabolic process"/>
    <property type="evidence" value="ECO:0007669"/>
    <property type="project" value="InterPro"/>
</dbReference>
<dbReference type="InterPro" id="IPR011051">
    <property type="entry name" value="RmlC_Cupin_sf"/>
</dbReference>
<reference evidence="2 3" key="1">
    <citation type="journal article" date="2016" name="Nat. Commun.">
        <title>Thousands of microbial genomes shed light on interconnected biogeochemical processes in an aquifer system.</title>
        <authorList>
            <person name="Anantharaman K."/>
            <person name="Brown C.T."/>
            <person name="Hug L.A."/>
            <person name="Sharon I."/>
            <person name="Castelle C.J."/>
            <person name="Probst A.J."/>
            <person name="Thomas B.C."/>
            <person name="Singh A."/>
            <person name="Wilkins M.J."/>
            <person name="Karaoz U."/>
            <person name="Brodie E.L."/>
            <person name="Williams K.H."/>
            <person name="Hubbard S.S."/>
            <person name="Banfield J.F."/>
        </authorList>
    </citation>
    <scope>NUCLEOTIDE SEQUENCE [LARGE SCALE GENOMIC DNA]</scope>
</reference>
<dbReference type="SUPFAM" id="SSF51182">
    <property type="entry name" value="RmlC-like cupins"/>
    <property type="match status" value="1"/>
</dbReference>
<dbReference type="Proteomes" id="UP000177876">
    <property type="component" value="Unassembled WGS sequence"/>
</dbReference>
<comment type="caution">
    <text evidence="2">The sequence shown here is derived from an EMBL/GenBank/DDBJ whole genome shotgun (WGS) entry which is preliminary data.</text>
</comment>
<dbReference type="EMBL" id="MELK01000013">
    <property type="protein sequence ID" value="OFW59589.1"/>
    <property type="molecule type" value="Genomic_DNA"/>
</dbReference>
<accession>A0A1F2WRV3</accession>
<sequence length="119" mass="13496">MNLEKPWGSIKAYVINQPCTVKIISINEGQETSLHYHKLRDEMWIALDGGLEITVGGNISIGEAGTEYLVTAGELHRIRSIGQRGRVLEIDMGFTSEDDNYRIKDEYGRKLEEREDEAL</sequence>
<dbReference type="Gene3D" id="2.60.120.10">
    <property type="entry name" value="Jelly Rolls"/>
    <property type="match status" value="1"/>
</dbReference>
<dbReference type="GO" id="GO:0016779">
    <property type="term" value="F:nucleotidyltransferase activity"/>
    <property type="evidence" value="ECO:0007669"/>
    <property type="project" value="InterPro"/>
</dbReference>
<gene>
    <name evidence="2" type="ORF">A2Y75_01235</name>
</gene>
<dbReference type="AlphaFoldDB" id="A0A1F2WRV3"/>
<feature type="domain" description="Mannose-6-phosphate isomerase type II C-terminal" evidence="1">
    <location>
        <begin position="4"/>
        <end position="105"/>
    </location>
</feature>
<evidence type="ECO:0000313" key="2">
    <source>
        <dbReference type="EMBL" id="OFW59589.1"/>
    </source>
</evidence>
<protein>
    <recommendedName>
        <fullName evidence="1">Mannose-6-phosphate isomerase type II C-terminal domain-containing protein</fullName>
    </recommendedName>
</protein>
<evidence type="ECO:0000259" key="1">
    <source>
        <dbReference type="Pfam" id="PF01050"/>
    </source>
</evidence>
<evidence type="ECO:0000313" key="3">
    <source>
        <dbReference type="Proteomes" id="UP000177876"/>
    </source>
</evidence>
<dbReference type="STRING" id="1797197.A2Y75_01235"/>
<dbReference type="InterPro" id="IPR014710">
    <property type="entry name" value="RmlC-like_jellyroll"/>
</dbReference>